<keyword evidence="1" id="KW-0812">Transmembrane</keyword>
<sequence length="164" mass="18155">MHTLLKIGIIIAIVGLVLVFVLSPLLAYQQANYISSQIIKNSHEVALNPGESTNIYFNGKNNNSMFVLIYNTSSYLPLRVSGLPSNVSESNIENHTYIYYIRPLEGTMQITNNQTTSQNLYYSYGYISALDITLIELASILGLVTIFVGIAVGVIGFIRGRKKT</sequence>
<dbReference type="EMBL" id="CP029289">
    <property type="protein sequence ID" value="AWR93562.1"/>
    <property type="molecule type" value="Genomic_DNA"/>
</dbReference>
<dbReference type="OrthoDB" id="379032at2157"/>
<evidence type="ECO:0000256" key="1">
    <source>
        <dbReference type="SAM" id="Phobius"/>
    </source>
</evidence>
<keyword evidence="3" id="KW-1185">Reference proteome</keyword>
<evidence type="ECO:0000313" key="3">
    <source>
        <dbReference type="Proteomes" id="UP000248044"/>
    </source>
</evidence>
<reference evidence="2 3" key="1">
    <citation type="submission" date="2018-05" db="EMBL/GenBank/DDBJ databases">
        <title>Complete Genome Sequences of Extremely Thermoacidophilic, Metal-Mobilizing Type-Strain Members of the Archaeal Family Sulfolobaceae: Acidianus brierleyi DSM-1651T, Acidianus sulfidivorans DSM-18786T, Metallosphaera hakonensis DSM-7519T, and Metallosphaera prunae DSM-10039T.</title>
        <authorList>
            <person name="Counts J.A."/>
            <person name="Kelly R.M."/>
        </authorList>
    </citation>
    <scope>NUCLEOTIDE SEQUENCE [LARGE SCALE GENOMIC DNA]</scope>
    <source>
        <strain evidence="2 3">DSM 1651</strain>
    </source>
</reference>
<keyword evidence="1" id="KW-1133">Transmembrane helix</keyword>
<evidence type="ECO:0000313" key="2">
    <source>
        <dbReference type="EMBL" id="AWR93562.1"/>
    </source>
</evidence>
<protein>
    <submittedName>
        <fullName evidence="2">Uncharacterized protein</fullName>
    </submittedName>
</protein>
<dbReference type="KEGG" id="abri:DFR85_01985"/>
<dbReference type="Proteomes" id="UP000248044">
    <property type="component" value="Chromosome"/>
</dbReference>
<gene>
    <name evidence="2" type="ORF">DFR85_01985</name>
</gene>
<proteinExistence type="predicted"/>
<feature type="transmembrane region" description="Helical" evidence="1">
    <location>
        <begin position="137"/>
        <end position="158"/>
    </location>
</feature>
<dbReference type="RefSeq" id="WP_110269446.1">
    <property type="nucleotide sequence ID" value="NZ_CP029289.2"/>
</dbReference>
<organism evidence="2 3">
    <name type="scientific">Acidianus brierleyi</name>
    <dbReference type="NCBI Taxonomy" id="41673"/>
    <lineage>
        <taxon>Archaea</taxon>
        <taxon>Thermoproteota</taxon>
        <taxon>Thermoprotei</taxon>
        <taxon>Sulfolobales</taxon>
        <taxon>Sulfolobaceae</taxon>
        <taxon>Acidianus</taxon>
    </lineage>
</organism>
<keyword evidence="1" id="KW-0472">Membrane</keyword>
<name>A0A2U9IC24_9CREN</name>
<dbReference type="GeneID" id="36830887"/>
<accession>A0A2U9IC24</accession>
<dbReference type="AlphaFoldDB" id="A0A2U9IC24"/>